<organism evidence="1 2">
    <name type="scientific">Pleurodeles waltl</name>
    <name type="common">Iberian ribbed newt</name>
    <dbReference type="NCBI Taxonomy" id="8319"/>
    <lineage>
        <taxon>Eukaryota</taxon>
        <taxon>Metazoa</taxon>
        <taxon>Chordata</taxon>
        <taxon>Craniata</taxon>
        <taxon>Vertebrata</taxon>
        <taxon>Euteleostomi</taxon>
        <taxon>Amphibia</taxon>
        <taxon>Batrachia</taxon>
        <taxon>Caudata</taxon>
        <taxon>Salamandroidea</taxon>
        <taxon>Salamandridae</taxon>
        <taxon>Pleurodelinae</taxon>
        <taxon>Pleurodeles</taxon>
    </lineage>
</organism>
<keyword evidence="2" id="KW-1185">Reference proteome</keyword>
<dbReference type="AlphaFoldDB" id="A0AAV7MPA2"/>
<sequence length="164" mass="18331">MLGAGVALWETRTDAHLGGGYTWGWSGGLGIWGPTLELCPGAAGVLPGGANNYRVEPDFSDAILRETSARFYFRCRDDKVLLFPDYINEVLQQRRSAMDIKQELRALGLQYHLIYPVRLRVIHANKTHFFDTMASALSWMKEECTTTQQGSPQGPHLTDMGRSI</sequence>
<gene>
    <name evidence="1" type="ORF">NDU88_002996</name>
</gene>
<accession>A0AAV7MPA2</accession>
<evidence type="ECO:0000313" key="1">
    <source>
        <dbReference type="EMBL" id="KAJ1105591.1"/>
    </source>
</evidence>
<dbReference type="Proteomes" id="UP001066276">
    <property type="component" value="Chromosome 9"/>
</dbReference>
<reference evidence="1" key="1">
    <citation type="journal article" date="2022" name="bioRxiv">
        <title>Sequencing and chromosome-scale assembly of the giantPleurodeles waltlgenome.</title>
        <authorList>
            <person name="Brown T."/>
            <person name="Elewa A."/>
            <person name="Iarovenko S."/>
            <person name="Subramanian E."/>
            <person name="Araus A.J."/>
            <person name="Petzold A."/>
            <person name="Susuki M."/>
            <person name="Suzuki K.-i.T."/>
            <person name="Hayashi T."/>
            <person name="Toyoda A."/>
            <person name="Oliveira C."/>
            <person name="Osipova E."/>
            <person name="Leigh N.D."/>
            <person name="Simon A."/>
            <person name="Yun M.H."/>
        </authorList>
    </citation>
    <scope>NUCLEOTIDE SEQUENCE</scope>
    <source>
        <strain evidence="1">20211129_DDA</strain>
        <tissue evidence="1">Liver</tissue>
    </source>
</reference>
<protein>
    <submittedName>
        <fullName evidence="1">Uncharacterized protein</fullName>
    </submittedName>
</protein>
<proteinExistence type="predicted"/>
<dbReference type="EMBL" id="JANPWB010000013">
    <property type="protein sequence ID" value="KAJ1105591.1"/>
    <property type="molecule type" value="Genomic_DNA"/>
</dbReference>
<dbReference type="InterPro" id="IPR042566">
    <property type="entry name" value="L1_C"/>
</dbReference>
<evidence type="ECO:0000313" key="2">
    <source>
        <dbReference type="Proteomes" id="UP001066276"/>
    </source>
</evidence>
<dbReference type="Gene3D" id="3.30.250.20">
    <property type="entry name" value="L1 transposable element, C-terminal domain"/>
    <property type="match status" value="1"/>
</dbReference>
<name>A0AAV7MPA2_PLEWA</name>
<comment type="caution">
    <text evidence="1">The sequence shown here is derived from an EMBL/GenBank/DDBJ whole genome shotgun (WGS) entry which is preliminary data.</text>
</comment>